<name>A0AA36CRC3_9BILA</name>
<feature type="region of interest" description="Disordered" evidence="1">
    <location>
        <begin position="160"/>
        <end position="184"/>
    </location>
</feature>
<comment type="caution">
    <text evidence="2">The sequence shown here is derived from an EMBL/GenBank/DDBJ whole genome shotgun (WGS) entry which is preliminary data.</text>
</comment>
<dbReference type="Proteomes" id="UP001177023">
    <property type="component" value="Unassembled WGS sequence"/>
</dbReference>
<evidence type="ECO:0000313" key="2">
    <source>
        <dbReference type="EMBL" id="CAJ0572792.1"/>
    </source>
</evidence>
<dbReference type="EMBL" id="CATQJA010002606">
    <property type="protein sequence ID" value="CAJ0572792.1"/>
    <property type="molecule type" value="Genomic_DNA"/>
</dbReference>
<protein>
    <recommendedName>
        <fullName evidence="4">DUF148 domain-containing protein</fullName>
    </recommendedName>
</protein>
<reference evidence="2" key="1">
    <citation type="submission" date="2023-06" db="EMBL/GenBank/DDBJ databases">
        <authorList>
            <person name="Delattre M."/>
        </authorList>
    </citation>
    <scope>NUCLEOTIDE SEQUENCE</scope>
    <source>
        <strain evidence="2">AF72</strain>
    </source>
</reference>
<feature type="non-terminal residue" evidence="2">
    <location>
        <position position="1"/>
    </location>
</feature>
<feature type="compositionally biased region" description="Basic and acidic residues" evidence="1">
    <location>
        <begin position="168"/>
        <end position="184"/>
    </location>
</feature>
<evidence type="ECO:0008006" key="4">
    <source>
        <dbReference type="Google" id="ProtNLM"/>
    </source>
</evidence>
<evidence type="ECO:0000256" key="1">
    <source>
        <dbReference type="SAM" id="MobiDB-lite"/>
    </source>
</evidence>
<keyword evidence="3" id="KW-1185">Reference proteome</keyword>
<accession>A0AA36CRC3</accession>
<sequence>MLLIFLFPLIIPIYANIGRSGDHLEESQLTFLRYVLPDYFSKVTDSQLEDITAYQTDEKLTYTQQKEETFRYLAENNIGGEIKEHFNEYYKLEAGKRDRFRKYTESLAKAIERYFSIYNQRTRPMREIKEEINTLIEELDKPVANGLKVAINELESSRILNHQKKSRNGRESKQQEDDLAVDMK</sequence>
<dbReference type="AlphaFoldDB" id="A0AA36CRC3"/>
<gene>
    <name evidence="2" type="ORF">MSPICULIGERA_LOCUS11170</name>
</gene>
<proteinExistence type="predicted"/>
<organism evidence="2 3">
    <name type="scientific">Mesorhabditis spiculigera</name>
    <dbReference type="NCBI Taxonomy" id="96644"/>
    <lineage>
        <taxon>Eukaryota</taxon>
        <taxon>Metazoa</taxon>
        <taxon>Ecdysozoa</taxon>
        <taxon>Nematoda</taxon>
        <taxon>Chromadorea</taxon>
        <taxon>Rhabditida</taxon>
        <taxon>Rhabditina</taxon>
        <taxon>Rhabditomorpha</taxon>
        <taxon>Rhabditoidea</taxon>
        <taxon>Rhabditidae</taxon>
        <taxon>Mesorhabditinae</taxon>
        <taxon>Mesorhabditis</taxon>
    </lineage>
</organism>
<evidence type="ECO:0000313" key="3">
    <source>
        <dbReference type="Proteomes" id="UP001177023"/>
    </source>
</evidence>